<keyword evidence="2" id="KW-1185">Reference proteome</keyword>
<dbReference type="PANTHER" id="PTHR36455:SF1">
    <property type="entry name" value="BLR8292 PROTEIN"/>
    <property type="match status" value="1"/>
</dbReference>
<sequence>MLNNATGFKKIYIACGYTDLRQGIDGLAAVIRRELNADPFQKDVLFMFCGRKPDKIKCLLWEGDGFLLLYKRLLDGKYQWPRTRQEVMEMTQEQFEWLMSGQTVLPSIKEVKPDRIL</sequence>
<dbReference type="Pfam" id="PF05717">
    <property type="entry name" value="TnpB_IS66"/>
    <property type="match status" value="1"/>
</dbReference>
<evidence type="ECO:0000313" key="1">
    <source>
        <dbReference type="EMBL" id="MBC5694615.1"/>
    </source>
</evidence>
<evidence type="ECO:0000313" key="2">
    <source>
        <dbReference type="Proteomes" id="UP000641741"/>
    </source>
</evidence>
<reference evidence="1 2" key="1">
    <citation type="submission" date="2020-08" db="EMBL/GenBank/DDBJ databases">
        <title>Genome public.</title>
        <authorList>
            <person name="Liu C."/>
            <person name="Sun Q."/>
        </authorList>
    </citation>
    <scope>NUCLEOTIDE SEQUENCE [LARGE SCALE GENOMIC DNA]</scope>
    <source>
        <strain evidence="1 2">M2</strain>
    </source>
</reference>
<comment type="caution">
    <text evidence="1">The sequence shown here is derived from an EMBL/GenBank/DDBJ whole genome shotgun (WGS) entry which is preliminary data.</text>
</comment>
<dbReference type="NCBIfam" id="NF033819">
    <property type="entry name" value="IS66_TnpB"/>
    <property type="match status" value="1"/>
</dbReference>
<dbReference type="EMBL" id="JACOPK010000001">
    <property type="protein sequence ID" value="MBC5694615.1"/>
    <property type="molecule type" value="Genomic_DNA"/>
</dbReference>
<name>A0ABR7GJX4_9FIRM</name>
<organism evidence="1 2">
    <name type="scientific">Agathobaculum hominis</name>
    <dbReference type="NCBI Taxonomy" id="2763014"/>
    <lineage>
        <taxon>Bacteria</taxon>
        <taxon>Bacillati</taxon>
        <taxon>Bacillota</taxon>
        <taxon>Clostridia</taxon>
        <taxon>Eubacteriales</taxon>
        <taxon>Butyricicoccaceae</taxon>
        <taxon>Agathobaculum</taxon>
    </lineage>
</organism>
<dbReference type="RefSeq" id="WP_186968902.1">
    <property type="nucleotide sequence ID" value="NZ_JACOPK010000001.1"/>
</dbReference>
<dbReference type="PANTHER" id="PTHR36455">
    <property type="match status" value="1"/>
</dbReference>
<protein>
    <submittedName>
        <fullName evidence="1">IS66 family insertion sequence element accessory protein TnpB</fullName>
    </submittedName>
</protein>
<dbReference type="Proteomes" id="UP000641741">
    <property type="component" value="Unassembled WGS sequence"/>
</dbReference>
<accession>A0ABR7GJX4</accession>
<gene>
    <name evidence="1" type="primary">tnpB</name>
    <name evidence="1" type="ORF">H8S02_01425</name>
</gene>
<dbReference type="InterPro" id="IPR008878">
    <property type="entry name" value="Transposase_IS66_Orf2"/>
</dbReference>
<proteinExistence type="predicted"/>